<keyword evidence="4 5" id="KW-0472">Membrane</keyword>
<dbReference type="Gene3D" id="1.10.3730.20">
    <property type="match status" value="1"/>
</dbReference>
<evidence type="ECO:0000256" key="1">
    <source>
        <dbReference type="ARBA" id="ARBA00004141"/>
    </source>
</evidence>
<sequence length="276" mass="29665">MIIKIGLAEIPPLTFAGLRYTIAFIALLPLAFSKKVKSEIKNLQKSDWVKLVLLGFTFYTFTQGAQFLGLSLLPAVTVSLLLNFTPIVVAVMGIFILSEKPTFLQWAGALLFIIGVLVYFYPVLLSGNQTLGLIVMGFGVLANAGSAIIGRDVNRTSSISPVTITVISMGIGGLVLFVSGISIQGLPAISSTNILYLLWLAIINTAFAFTLWNLTLRTLTAMESSIINGTMLIQIAILAWIFLGEAITSKEGIGMLIAALGAVLVQIKRKTINKKV</sequence>
<keyword evidence="2 5" id="KW-0812">Transmembrane</keyword>
<accession>A0A0W8FVM5</accession>
<evidence type="ECO:0000259" key="6">
    <source>
        <dbReference type="Pfam" id="PF00892"/>
    </source>
</evidence>
<dbReference type="AlphaFoldDB" id="A0A0W8FVM5"/>
<dbReference type="PANTHER" id="PTHR32322:SF2">
    <property type="entry name" value="EAMA DOMAIN-CONTAINING PROTEIN"/>
    <property type="match status" value="1"/>
</dbReference>
<feature type="transmembrane region" description="Helical" evidence="5">
    <location>
        <begin position="75"/>
        <end position="96"/>
    </location>
</feature>
<feature type="transmembrane region" description="Helical" evidence="5">
    <location>
        <begin position="12"/>
        <end position="31"/>
    </location>
</feature>
<name>A0A0W8FVM5_9ZZZZ</name>
<feature type="transmembrane region" description="Helical" evidence="5">
    <location>
        <begin position="194"/>
        <end position="214"/>
    </location>
</feature>
<gene>
    <name evidence="7" type="ORF">ASZ90_005357</name>
</gene>
<dbReference type="Pfam" id="PF00892">
    <property type="entry name" value="EamA"/>
    <property type="match status" value="2"/>
</dbReference>
<feature type="transmembrane region" description="Helical" evidence="5">
    <location>
        <begin position="103"/>
        <end position="124"/>
    </location>
</feature>
<feature type="transmembrane region" description="Helical" evidence="5">
    <location>
        <begin position="51"/>
        <end position="69"/>
    </location>
</feature>
<feature type="domain" description="EamA" evidence="6">
    <location>
        <begin position="2"/>
        <end position="120"/>
    </location>
</feature>
<dbReference type="SUPFAM" id="SSF103481">
    <property type="entry name" value="Multidrug resistance efflux transporter EmrE"/>
    <property type="match status" value="2"/>
</dbReference>
<protein>
    <submittedName>
        <fullName evidence="7">Permease of the drug/metabolite transporter (Dmt) superfamily</fullName>
    </submittedName>
</protein>
<evidence type="ECO:0000256" key="5">
    <source>
        <dbReference type="SAM" id="Phobius"/>
    </source>
</evidence>
<evidence type="ECO:0000256" key="2">
    <source>
        <dbReference type="ARBA" id="ARBA00022692"/>
    </source>
</evidence>
<proteinExistence type="predicted"/>
<feature type="transmembrane region" description="Helical" evidence="5">
    <location>
        <begin position="130"/>
        <end position="150"/>
    </location>
</feature>
<evidence type="ECO:0000313" key="7">
    <source>
        <dbReference type="EMBL" id="KUG24834.1"/>
    </source>
</evidence>
<feature type="transmembrane region" description="Helical" evidence="5">
    <location>
        <begin position="249"/>
        <end position="267"/>
    </location>
</feature>
<keyword evidence="3 5" id="KW-1133">Transmembrane helix</keyword>
<dbReference type="GO" id="GO:0016020">
    <property type="term" value="C:membrane"/>
    <property type="evidence" value="ECO:0007669"/>
    <property type="project" value="UniProtKB-SubCell"/>
</dbReference>
<dbReference type="InterPro" id="IPR037185">
    <property type="entry name" value="EmrE-like"/>
</dbReference>
<dbReference type="PANTHER" id="PTHR32322">
    <property type="entry name" value="INNER MEMBRANE TRANSPORTER"/>
    <property type="match status" value="1"/>
</dbReference>
<dbReference type="EMBL" id="LNQE01000814">
    <property type="protein sequence ID" value="KUG24834.1"/>
    <property type="molecule type" value="Genomic_DNA"/>
</dbReference>
<feature type="transmembrane region" description="Helical" evidence="5">
    <location>
        <begin position="162"/>
        <end position="182"/>
    </location>
</feature>
<dbReference type="InterPro" id="IPR050638">
    <property type="entry name" value="AA-Vitamin_Transporters"/>
</dbReference>
<feature type="domain" description="EamA" evidence="6">
    <location>
        <begin position="132"/>
        <end position="265"/>
    </location>
</feature>
<feature type="transmembrane region" description="Helical" evidence="5">
    <location>
        <begin position="226"/>
        <end position="243"/>
    </location>
</feature>
<evidence type="ECO:0000256" key="3">
    <source>
        <dbReference type="ARBA" id="ARBA00022989"/>
    </source>
</evidence>
<comment type="subcellular location">
    <subcellularLocation>
        <location evidence="1">Membrane</location>
        <topology evidence="1">Multi-pass membrane protein</topology>
    </subcellularLocation>
</comment>
<dbReference type="InterPro" id="IPR000620">
    <property type="entry name" value="EamA_dom"/>
</dbReference>
<organism evidence="7">
    <name type="scientific">hydrocarbon metagenome</name>
    <dbReference type="NCBI Taxonomy" id="938273"/>
    <lineage>
        <taxon>unclassified sequences</taxon>
        <taxon>metagenomes</taxon>
        <taxon>ecological metagenomes</taxon>
    </lineage>
</organism>
<reference evidence="7" key="1">
    <citation type="journal article" date="2015" name="Proc. Natl. Acad. Sci. U.S.A.">
        <title>Networks of energetic and metabolic interactions define dynamics in microbial communities.</title>
        <authorList>
            <person name="Embree M."/>
            <person name="Liu J.K."/>
            <person name="Al-Bassam M.M."/>
            <person name="Zengler K."/>
        </authorList>
    </citation>
    <scope>NUCLEOTIDE SEQUENCE</scope>
</reference>
<comment type="caution">
    <text evidence="7">The sequence shown here is derived from an EMBL/GenBank/DDBJ whole genome shotgun (WGS) entry which is preliminary data.</text>
</comment>
<evidence type="ECO:0000256" key="4">
    <source>
        <dbReference type="ARBA" id="ARBA00023136"/>
    </source>
</evidence>